<dbReference type="AlphaFoldDB" id="A0AAU7JKD6"/>
<dbReference type="Gene3D" id="3.10.450.160">
    <property type="entry name" value="inner membrane protein cigr"/>
    <property type="match status" value="1"/>
</dbReference>
<proteinExistence type="predicted"/>
<protein>
    <submittedName>
        <fullName evidence="1">DUF1236 domain-containing protein</fullName>
    </submittedName>
</protein>
<name>A0AAU7JKD6_9HYPH</name>
<accession>A0AAU7JKD6</accession>
<evidence type="ECO:0000313" key="1">
    <source>
        <dbReference type="EMBL" id="XBO40736.1"/>
    </source>
</evidence>
<reference evidence="1" key="1">
    <citation type="submission" date="2024-05" db="EMBL/GenBank/DDBJ databases">
        <authorList>
            <person name="Kim S."/>
            <person name="Heo J."/>
            <person name="Choi H."/>
            <person name="Choi Y."/>
            <person name="Kwon S.-W."/>
            <person name="Kim Y."/>
        </authorList>
    </citation>
    <scope>NUCLEOTIDE SEQUENCE</scope>
    <source>
        <strain evidence="1">KACC 23698</strain>
    </source>
</reference>
<dbReference type="EMBL" id="CP157484">
    <property type="protein sequence ID" value="XBO40736.1"/>
    <property type="molecule type" value="Genomic_DNA"/>
</dbReference>
<gene>
    <name evidence="1" type="ORF">ABEG18_08210</name>
</gene>
<organism evidence="1">
    <name type="scientific">Alsobacter sp. KACC 23698</name>
    <dbReference type="NCBI Taxonomy" id="3149229"/>
    <lineage>
        <taxon>Bacteria</taxon>
        <taxon>Pseudomonadati</taxon>
        <taxon>Pseudomonadota</taxon>
        <taxon>Alphaproteobacteria</taxon>
        <taxon>Hyphomicrobiales</taxon>
        <taxon>Alsobacteraceae</taxon>
        <taxon>Alsobacter</taxon>
    </lineage>
</organism>
<dbReference type="RefSeq" id="WP_406857590.1">
    <property type="nucleotide sequence ID" value="NZ_CP157484.1"/>
</dbReference>
<dbReference type="Pfam" id="PF06823">
    <property type="entry name" value="DUF1236"/>
    <property type="match status" value="1"/>
</dbReference>
<dbReference type="InterPro" id="IPR009642">
    <property type="entry name" value="DUF1236"/>
</dbReference>
<sequence>MARVAEQPSNDPAVVAKHRLCPGASTFVAVVTATAFTSGTSFAQNSGVAAGAATGAVGGAIVSGPIGAAVGGAIVGGVLDTADRPRVQQYVVEQKRPSVAYDQEVVVGATLPQTVQTYEVPDTVVTTTKQRTGWHYAVVNNRTVIVDNKTRRVIEVVN</sequence>